<dbReference type="Proteomes" id="UP000825483">
    <property type="component" value="Unassembled WGS sequence"/>
</dbReference>
<name>A0A9R1CTN8_9BACT</name>
<dbReference type="EMBL" id="BPUB01000001">
    <property type="protein sequence ID" value="GJG57171.1"/>
    <property type="molecule type" value="Genomic_DNA"/>
</dbReference>
<dbReference type="InterPro" id="IPR015943">
    <property type="entry name" value="WD40/YVTN_repeat-like_dom_sf"/>
</dbReference>
<keyword evidence="3" id="KW-1185">Reference proteome</keyword>
<reference evidence="2" key="1">
    <citation type="journal article" date="2022" name="Int. J. Syst. Evol. Microbiol.">
        <title>Prevotella lacticifex sp. nov., isolated from the rumen of cows.</title>
        <authorList>
            <person name="Shinkai T."/>
            <person name="Ikeyama N."/>
            <person name="Kumagai M."/>
            <person name="Ohmori H."/>
            <person name="Sakamoto M."/>
            <person name="Ohkuma M."/>
            <person name="Mitsumori M."/>
        </authorList>
    </citation>
    <scope>NUCLEOTIDE SEQUENCE</scope>
    <source>
        <strain evidence="2">R5076</strain>
    </source>
</reference>
<dbReference type="GeneID" id="72468076"/>
<keyword evidence="1" id="KW-0732">Signal</keyword>
<dbReference type="RefSeq" id="WP_223929722.1">
    <property type="nucleotide sequence ID" value="NZ_BPTU01000003.1"/>
</dbReference>
<evidence type="ECO:0000313" key="3">
    <source>
        <dbReference type="Proteomes" id="UP000825483"/>
    </source>
</evidence>
<accession>A0A9R1CTN8</accession>
<feature type="signal peptide" evidence="1">
    <location>
        <begin position="1"/>
        <end position="19"/>
    </location>
</feature>
<gene>
    <name evidence="2" type="ORF">PRLR5076_00220</name>
</gene>
<dbReference type="InterPro" id="IPR011047">
    <property type="entry name" value="Quinoprotein_ADH-like_sf"/>
</dbReference>
<protein>
    <submittedName>
        <fullName evidence="2">Uncharacterized protein</fullName>
    </submittedName>
</protein>
<evidence type="ECO:0000313" key="2">
    <source>
        <dbReference type="EMBL" id="GJG57171.1"/>
    </source>
</evidence>
<organism evidence="2 3">
    <name type="scientific">Prevotella lacticifex</name>
    <dbReference type="NCBI Taxonomy" id="2854755"/>
    <lineage>
        <taxon>Bacteria</taxon>
        <taxon>Pseudomonadati</taxon>
        <taxon>Bacteroidota</taxon>
        <taxon>Bacteroidia</taxon>
        <taxon>Bacteroidales</taxon>
        <taxon>Prevotellaceae</taxon>
        <taxon>Prevotella</taxon>
    </lineage>
</organism>
<dbReference type="SUPFAM" id="SSF50998">
    <property type="entry name" value="Quinoprotein alcohol dehydrogenase-like"/>
    <property type="match status" value="1"/>
</dbReference>
<feature type="chain" id="PRO_5040372373" evidence="1">
    <location>
        <begin position="20"/>
        <end position="517"/>
    </location>
</feature>
<sequence>MKRNFLTILLLAIAIIANADNRAMTLKNLIGGSNINGDYIDLNANTMLVDQCHGGEMLLLYQQRNSEAMLYSSVEQGFRWKKDNQGGIFQVTRMGLLNSNNTDRNVKGNTGFFTTLDNLMGNHVWTRNILPVYVDDSANVVLGYRAKWNSFNGDLEFHNKNVLYAYRLSDGEELWSDTISHYTRWGWNKVQYLPETGNYLVWADQLMLIDPQTGVVKRMNVNTGRYGVPVGLSKKDHSTNHNSDADYAFTPYVDRGYWTGIKSNIAFKDNLIYLADGEDLYCMDYDLNVKWFTQLPKDKTSAMHINIDGDRITLLSTGLAYLEGCSYEVGKPFVAQYDLATGQQYFLNYLKIDGKILDAYLGKDKAFYMTSAGLNVVSDFQNQQVNLYGKDVIGKSNELSHHEKYAADGDKLMNFYCNGNEVVLNGKDGVSRLFDGNTGKVVKEVAENQLYDKGENGIYTCMSRNKKGEIDEENPSNLIIANDGNITAHFNTQFNGAFYSDGMLTIVMKTGIFSTRL</sequence>
<proteinExistence type="predicted"/>
<dbReference type="AlphaFoldDB" id="A0A9R1CTN8"/>
<evidence type="ECO:0000256" key="1">
    <source>
        <dbReference type="SAM" id="SignalP"/>
    </source>
</evidence>
<comment type="caution">
    <text evidence="2">The sequence shown here is derived from an EMBL/GenBank/DDBJ whole genome shotgun (WGS) entry which is preliminary data.</text>
</comment>
<dbReference type="Gene3D" id="2.130.10.10">
    <property type="entry name" value="YVTN repeat-like/Quinoprotein amine dehydrogenase"/>
    <property type="match status" value="1"/>
</dbReference>